<feature type="compositionally biased region" description="Polar residues" evidence="1">
    <location>
        <begin position="291"/>
        <end position="302"/>
    </location>
</feature>
<evidence type="ECO:0000313" key="3">
    <source>
        <dbReference type="EMBL" id="VDL83151.1"/>
    </source>
</evidence>
<dbReference type="WBParaSite" id="NBR_0001941601-mRNA-1">
    <property type="protein sequence ID" value="NBR_0001941601-mRNA-1"/>
    <property type="gene ID" value="NBR_0001941601"/>
</dbReference>
<name>A0A0N4YQ94_NIPBR</name>
<evidence type="ECO:0000313" key="5">
    <source>
        <dbReference type="WBParaSite" id="NBR_0001941601-mRNA-1"/>
    </source>
</evidence>
<accession>A0A0N4YQ94</accession>
<reference evidence="5" key="1">
    <citation type="submission" date="2017-02" db="UniProtKB">
        <authorList>
            <consortium name="WormBaseParasite"/>
        </authorList>
    </citation>
    <scope>IDENTIFICATION</scope>
</reference>
<dbReference type="STRING" id="27835.A0A0N4YQ94"/>
<keyword evidence="4" id="KW-1185">Reference proteome</keyword>
<organism evidence="5">
    <name type="scientific">Nippostrongylus brasiliensis</name>
    <name type="common">Rat hookworm</name>
    <dbReference type="NCBI Taxonomy" id="27835"/>
    <lineage>
        <taxon>Eukaryota</taxon>
        <taxon>Metazoa</taxon>
        <taxon>Ecdysozoa</taxon>
        <taxon>Nematoda</taxon>
        <taxon>Chromadorea</taxon>
        <taxon>Rhabditida</taxon>
        <taxon>Rhabditina</taxon>
        <taxon>Rhabditomorpha</taxon>
        <taxon>Strongyloidea</taxon>
        <taxon>Heligmosomidae</taxon>
        <taxon>Nippostrongylus</taxon>
    </lineage>
</organism>
<evidence type="ECO:0000256" key="1">
    <source>
        <dbReference type="SAM" id="MobiDB-lite"/>
    </source>
</evidence>
<protein>
    <submittedName>
        <fullName evidence="5">WW domain-containing protein</fullName>
    </submittedName>
</protein>
<gene>
    <name evidence="3" type="ORF">NBR_LOCUS19417</name>
</gene>
<feature type="region of interest" description="Disordered" evidence="1">
    <location>
        <begin position="232"/>
        <end position="302"/>
    </location>
</feature>
<dbReference type="PANTHER" id="PTHR16161:SF0">
    <property type="entry name" value="TRANSCRIPTIONAL PROTEIN SWT1"/>
    <property type="match status" value="1"/>
</dbReference>
<dbReference type="SUPFAM" id="SSF51045">
    <property type="entry name" value="WW domain"/>
    <property type="match status" value="1"/>
</dbReference>
<dbReference type="SMART" id="SM00456">
    <property type="entry name" value="WW"/>
    <property type="match status" value="1"/>
</dbReference>
<sequence length="424" mass="47931">MSQKKKKRLLDVPGLPKPWLAYMHLTKKKTFYHNPKTGQSLWELPTDVLPRCSSSVCELGSKLNQVFAVSADIDENEEAMEWADSTGNSPAEIPPNVDGRTKSGEVILAVPYRVFYELDNMRKITSTSTSTVQLRQRATRIVHMFRNLMSSPFVYWESSSQSFAPVEGFTTSSNEDVNDDFILKCAYRVKRQLDELNDGWETVFVTNDNILSLKAHANNVPCFSGKEAKKILQTPRQKVDQPNKKNCSTPSSSKERLPPGPRPSPKSKEAASSSLNKVKSKSTIKKKSGKELTSSKPAGSLEGTDSLTKFSKMWTDLISVLNKKSKKNNVKTKKDIDRLRENVSNYLDHPSEKTLSLLVRMTSWLHLFYFPPSRQAPQSIGYEEIMRGGLFQQISASTSSSQRITQQFRQFKNQFENEKLGNQT</sequence>
<dbReference type="Gene3D" id="3.40.50.1010">
    <property type="entry name" value="5'-nuclease"/>
    <property type="match status" value="1"/>
</dbReference>
<dbReference type="InterPro" id="IPR001202">
    <property type="entry name" value="WW_dom"/>
</dbReference>
<dbReference type="Gene3D" id="2.20.70.10">
    <property type="match status" value="1"/>
</dbReference>
<dbReference type="Pfam" id="PF13638">
    <property type="entry name" value="PIN_4"/>
    <property type="match status" value="1"/>
</dbReference>
<dbReference type="PANTHER" id="PTHR16161">
    <property type="entry name" value="TRANSCRIPTIONAL PROTEIN SWT1"/>
    <property type="match status" value="1"/>
</dbReference>
<reference evidence="3 4" key="2">
    <citation type="submission" date="2018-11" db="EMBL/GenBank/DDBJ databases">
        <authorList>
            <consortium name="Pathogen Informatics"/>
        </authorList>
    </citation>
    <scope>NUCLEOTIDE SEQUENCE [LARGE SCALE GENOMIC DNA]</scope>
</reference>
<feature type="domain" description="WW" evidence="2">
    <location>
        <begin position="13"/>
        <end position="47"/>
    </location>
</feature>
<dbReference type="PROSITE" id="PS50020">
    <property type="entry name" value="WW_DOMAIN_2"/>
    <property type="match status" value="1"/>
</dbReference>
<feature type="compositionally biased region" description="Basic residues" evidence="1">
    <location>
        <begin position="278"/>
        <end position="288"/>
    </location>
</feature>
<dbReference type="EMBL" id="UYSL01024160">
    <property type="protein sequence ID" value="VDL83151.1"/>
    <property type="molecule type" value="Genomic_DNA"/>
</dbReference>
<evidence type="ECO:0000259" key="2">
    <source>
        <dbReference type="PROSITE" id="PS50020"/>
    </source>
</evidence>
<dbReference type="InterPro" id="IPR052626">
    <property type="entry name" value="SWT1_Regulator"/>
</dbReference>
<proteinExistence type="predicted"/>
<dbReference type="InterPro" id="IPR002716">
    <property type="entry name" value="PIN_dom"/>
</dbReference>
<dbReference type="Proteomes" id="UP000271162">
    <property type="component" value="Unassembled WGS sequence"/>
</dbReference>
<dbReference type="AlphaFoldDB" id="A0A0N4YQ94"/>
<dbReference type="GO" id="GO:0005634">
    <property type="term" value="C:nucleus"/>
    <property type="evidence" value="ECO:0007669"/>
    <property type="project" value="TreeGrafter"/>
</dbReference>
<dbReference type="CDD" id="cd00201">
    <property type="entry name" value="WW"/>
    <property type="match status" value="1"/>
</dbReference>
<dbReference type="InterPro" id="IPR036020">
    <property type="entry name" value="WW_dom_sf"/>
</dbReference>
<dbReference type="Pfam" id="PF00397">
    <property type="entry name" value="WW"/>
    <property type="match status" value="1"/>
</dbReference>
<evidence type="ECO:0000313" key="4">
    <source>
        <dbReference type="Proteomes" id="UP000271162"/>
    </source>
</evidence>